<name>A8HTC2_AZOC5</name>
<reference evidence="3 4" key="3">
    <citation type="journal article" date="2008" name="BMC Genomics">
        <title>The genome of the versatile nitrogen fixer Azorhizobium caulinodans ORS571.</title>
        <authorList>
            <person name="Lee KB."/>
            <person name="Backer P.D."/>
            <person name="Aono T."/>
            <person name="Liu CT."/>
            <person name="Suzuki S."/>
            <person name="Suzuki T."/>
            <person name="Kaneko T."/>
            <person name="Yamada M."/>
            <person name="Tabata S."/>
            <person name="Kupfer D.M."/>
            <person name="Najar F.Z."/>
            <person name="Wiley G.B."/>
            <person name="Roe B."/>
            <person name="Binnewies T.T."/>
            <person name="Ussery D.W."/>
            <person name="D'Haeze W."/>
            <person name="Herder J.D."/>
            <person name="Gevers D."/>
            <person name="Vereecke D."/>
            <person name="Holsters M."/>
            <person name="Oyaizu H."/>
        </authorList>
    </citation>
    <scope>NUCLEOTIDE SEQUENCE [LARGE SCALE GENOMIC DNA]</scope>
    <source>
        <strain evidence="4">ATCC 43989 / DSM 5975 / JCM 20966 / LMG 6465 / NBRC 14845 / NCIMB 13405 / ORS 571</strain>
    </source>
</reference>
<evidence type="ECO:0000313" key="4">
    <source>
        <dbReference type="Proteomes" id="UP000000270"/>
    </source>
</evidence>
<dbReference type="RefSeq" id="WP_012169351.1">
    <property type="nucleotide sequence ID" value="NC_009937.1"/>
</dbReference>
<keyword evidence="4" id="KW-1185">Reference proteome</keyword>
<evidence type="ECO:0000313" key="3">
    <source>
        <dbReference type="EMBL" id="BAF86818.1"/>
    </source>
</evidence>
<dbReference type="HOGENOM" id="CLU_007884_9_0_5"/>
<reference evidence="3 4" key="1">
    <citation type="journal article" date="2007" name="Appl. Environ. Microbiol.">
        <title>Rhizobial factors required for stem nodule maturation and maintenance in Sesbania rostrata-Azorhizobium caulinodans ORS571 symbiosis.</title>
        <authorList>
            <person name="Suzuki S."/>
            <person name="Aono T."/>
            <person name="Lee KB."/>
            <person name="Suzuki T."/>
            <person name="Liu CT."/>
            <person name="Miwa H."/>
            <person name="Wakao S."/>
            <person name="Iki T."/>
            <person name="Oyaizu H."/>
        </authorList>
    </citation>
    <scope>NUCLEOTIDE SEQUENCE [LARGE SCALE GENOMIC DNA]</scope>
    <source>
        <strain evidence="4">ATCC 43989 / DSM 5975 / JCM 20966 / LMG 6465 / NBRC 14845 / NCIMB 13405 / ORS 571</strain>
    </source>
</reference>
<dbReference type="PANTHER" id="PTHR13847">
    <property type="entry name" value="SARCOSINE DEHYDROGENASE-RELATED"/>
    <property type="match status" value="1"/>
</dbReference>
<dbReference type="SUPFAM" id="SSF51905">
    <property type="entry name" value="FAD/NAD(P)-binding domain"/>
    <property type="match status" value="1"/>
</dbReference>
<feature type="domain" description="FAD dependent oxidoreductase" evidence="2">
    <location>
        <begin position="5"/>
        <end position="400"/>
    </location>
</feature>
<proteinExistence type="predicted"/>
<organism evidence="3 4">
    <name type="scientific">Azorhizobium caulinodans (strain ATCC 43989 / DSM 5975 / JCM 20966 / LMG 6465 / NBRC 14845 / NCIMB 13405 / ORS 571)</name>
    <dbReference type="NCBI Taxonomy" id="438753"/>
    <lineage>
        <taxon>Bacteria</taxon>
        <taxon>Pseudomonadati</taxon>
        <taxon>Pseudomonadota</taxon>
        <taxon>Alphaproteobacteria</taxon>
        <taxon>Hyphomicrobiales</taxon>
        <taxon>Xanthobacteraceae</taxon>
        <taxon>Azorhizobium</taxon>
    </lineage>
</organism>
<dbReference type="Gene3D" id="3.50.50.60">
    <property type="entry name" value="FAD/NAD(P)-binding domain"/>
    <property type="match status" value="2"/>
</dbReference>
<protein>
    <submittedName>
        <fullName evidence="3">FAD dependent oxidoreductase</fullName>
    </submittedName>
</protein>
<dbReference type="AlphaFoldDB" id="A8HTC2"/>
<gene>
    <name evidence="3" type="ordered locus">AZC_0820</name>
</gene>
<dbReference type="Proteomes" id="UP000000270">
    <property type="component" value="Chromosome"/>
</dbReference>
<reference evidence="4" key="2">
    <citation type="submission" date="2007-04" db="EMBL/GenBank/DDBJ databases">
        <title>Complete genome sequence of the nitrogen-fixing bacterium Azorhizobium caulinodans ORS571.</title>
        <authorList>
            <person name="Lee K.B."/>
            <person name="Backer P.D."/>
            <person name="Aono T."/>
            <person name="Liu C.T."/>
            <person name="Suzuki S."/>
            <person name="Suzuki T."/>
            <person name="Kaneko T."/>
            <person name="Yamada M."/>
            <person name="Tabata S."/>
            <person name="Kupfer D.M."/>
            <person name="Najar F.Z."/>
            <person name="Wiley G.B."/>
            <person name="Roe B."/>
            <person name="Binnewies T."/>
            <person name="Ussery D."/>
            <person name="Vereecke D."/>
            <person name="Gevers D."/>
            <person name="Holsters M."/>
            <person name="Oyaizu H."/>
        </authorList>
    </citation>
    <scope>NUCLEOTIDE SEQUENCE [LARGE SCALE GENOMIC DNA]</scope>
    <source>
        <strain evidence="4">ATCC 43989 / DSM 5975 / JCM 20966 / LMG 6465 / NBRC 14845 / NCIMB 13405 / ORS 571</strain>
    </source>
</reference>
<dbReference type="PANTHER" id="PTHR13847:SF289">
    <property type="entry name" value="GLYCINE OXIDASE"/>
    <property type="match status" value="1"/>
</dbReference>
<dbReference type="InterPro" id="IPR036188">
    <property type="entry name" value="FAD/NAD-bd_sf"/>
</dbReference>
<reference evidence="3 4" key="4">
    <citation type="journal article" date="2009" name="Appl. Environ. Microbiol.">
        <title>Comparative genome-wide transcriptional profiling of Azorhizobium caulinodans ORS571 grown under free-living and symbiotic conditions.</title>
        <authorList>
            <person name="Tsukada S."/>
            <person name="Aono T."/>
            <person name="Akiba N."/>
            <person name="Lee KB."/>
            <person name="Liu CT."/>
            <person name="Toyazaki H."/>
            <person name="Oyaizu H."/>
        </authorList>
    </citation>
    <scope>NUCLEOTIDE SEQUENCE [LARGE SCALE GENOMIC DNA]</scope>
    <source>
        <strain evidence="4">ATCC 43989 / DSM 5975 / JCM 20966 / LMG 6465 / NBRC 14845 / NCIMB 13405 / ORS 571</strain>
    </source>
</reference>
<evidence type="ECO:0000259" key="2">
    <source>
        <dbReference type="Pfam" id="PF01266"/>
    </source>
</evidence>
<dbReference type="GO" id="GO:0005737">
    <property type="term" value="C:cytoplasm"/>
    <property type="evidence" value="ECO:0007669"/>
    <property type="project" value="TreeGrafter"/>
</dbReference>
<dbReference type="DNASU" id="5689795"/>
<reference evidence="3 4" key="5">
    <citation type="journal article" date="2010" name="Appl. Environ. Microbiol.">
        <title>phrR-like gene praR of Azorhizobium caulinodans ORS571 is essential for symbiosis with Sesbania rostrata and is involved in expression of reb genes.</title>
        <authorList>
            <person name="Akiba N."/>
            <person name="Aono T."/>
            <person name="Toyazaki H."/>
            <person name="Sato S."/>
            <person name="Oyaizu H."/>
        </authorList>
    </citation>
    <scope>NUCLEOTIDE SEQUENCE [LARGE SCALE GENOMIC DNA]</scope>
    <source>
        <strain evidence="4">ATCC 43989 / DSM 5975 / JCM 20966 / LMG 6465 / NBRC 14845 / NCIMB 13405 / ORS 571</strain>
    </source>
</reference>
<dbReference type="KEGG" id="azc:AZC_0820"/>
<keyword evidence="1" id="KW-0560">Oxidoreductase</keyword>
<dbReference type="STRING" id="438753.AZC_0820"/>
<dbReference type="Pfam" id="PF01266">
    <property type="entry name" value="DAO"/>
    <property type="match status" value="1"/>
</dbReference>
<dbReference type="GO" id="GO:0016491">
    <property type="term" value="F:oxidoreductase activity"/>
    <property type="evidence" value="ECO:0007669"/>
    <property type="project" value="UniProtKB-KW"/>
</dbReference>
<sequence>MSLHIVVIGAGIVGASTALELQRDGHRVTLVEPGQPGGPQAASFGNGAWLSPASVVPMSMPGLWKKVPGYLMDPLGPLTIRWTALPALAPWLLRFIAAGATVPKVEATARALKALLSDAPERHTALAAEAGLADLVERKGLLYAYPDRAAFEAEALAWRLRRDNGIVWRELDGPALKAFEPTLHPRYGFGALVEAGAHCVDPGAYVAGLVAFAESRGLTRIEAAATGFDIVGGRLQAVRTAKGSVPCDRAVIAAGIHSRALAAEAGDKVSLASERGYHVVVATPESGPHLPVMPSDGKMANTPTRAGLRASGQVELAAVAAAPNWKRADVLLDHLLNTYPGLPRQVPEARLSRWLGHRPSTPDGVPVIGQASACTDIVHAFGHGHVGLASGPITGRLVADIIAGRPPERDIRPYAAARFRR</sequence>
<dbReference type="Gene3D" id="3.30.9.10">
    <property type="entry name" value="D-Amino Acid Oxidase, subunit A, domain 2"/>
    <property type="match status" value="1"/>
</dbReference>
<reference evidence="3 4" key="6">
    <citation type="journal article" date="2011" name="Appl. Environ. Microbiol.">
        <title>Involvement of the azorhizobial chromosome partition gene (parA) in the onset of bacteroid differentiation during Sesbania rostrata stem nodule development.</title>
        <authorList>
            <person name="Liu CT."/>
            <person name="Lee KB."/>
            <person name="Wang YS."/>
            <person name="Peng MH."/>
            <person name="Lee KT."/>
            <person name="Suzuki S."/>
            <person name="Suzuki T."/>
            <person name="Oyaizu H."/>
        </authorList>
    </citation>
    <scope>NUCLEOTIDE SEQUENCE [LARGE SCALE GENOMIC DNA]</scope>
    <source>
        <strain evidence="4">ATCC 43989 / DSM 5975 / JCM 20966 / LMG 6465 / NBRC 14845 / NCIMB 13405 / ORS 571</strain>
    </source>
</reference>
<evidence type="ECO:0000256" key="1">
    <source>
        <dbReference type="ARBA" id="ARBA00023002"/>
    </source>
</evidence>
<dbReference type="SUPFAM" id="SSF54373">
    <property type="entry name" value="FAD-linked reductases, C-terminal domain"/>
    <property type="match status" value="1"/>
</dbReference>
<dbReference type="EMBL" id="AP009384">
    <property type="protein sequence ID" value="BAF86818.1"/>
    <property type="molecule type" value="Genomic_DNA"/>
</dbReference>
<dbReference type="eggNOG" id="COG0665">
    <property type="taxonomic scope" value="Bacteria"/>
</dbReference>
<accession>A8HTC2</accession>
<dbReference type="InterPro" id="IPR006076">
    <property type="entry name" value="FAD-dep_OxRdtase"/>
</dbReference>